<sequence length="111" mass="13057">LKKENIKEQLETYSILKNINMNKKELVKELKLVLAKETLKKILDISILSLSNYIQNLPKNEKSDTDSNIRHDNINKSERHTAKIPKLETIQNWISYYSRQHLQEVAEIIAQ</sequence>
<evidence type="ECO:0000313" key="2">
    <source>
        <dbReference type="Proteomes" id="UP000789901"/>
    </source>
</evidence>
<proteinExistence type="predicted"/>
<organism evidence="1 2">
    <name type="scientific">Gigaspora margarita</name>
    <dbReference type="NCBI Taxonomy" id="4874"/>
    <lineage>
        <taxon>Eukaryota</taxon>
        <taxon>Fungi</taxon>
        <taxon>Fungi incertae sedis</taxon>
        <taxon>Mucoromycota</taxon>
        <taxon>Glomeromycotina</taxon>
        <taxon>Glomeromycetes</taxon>
        <taxon>Diversisporales</taxon>
        <taxon>Gigasporaceae</taxon>
        <taxon>Gigaspora</taxon>
    </lineage>
</organism>
<feature type="non-terminal residue" evidence="1">
    <location>
        <position position="111"/>
    </location>
</feature>
<feature type="non-terminal residue" evidence="1">
    <location>
        <position position="1"/>
    </location>
</feature>
<reference evidence="1 2" key="1">
    <citation type="submission" date="2021-06" db="EMBL/GenBank/DDBJ databases">
        <authorList>
            <person name="Kallberg Y."/>
            <person name="Tangrot J."/>
            <person name="Rosling A."/>
        </authorList>
    </citation>
    <scope>NUCLEOTIDE SEQUENCE [LARGE SCALE GENOMIC DNA]</scope>
    <source>
        <strain evidence="1 2">120-4 pot B 10/14</strain>
    </source>
</reference>
<name>A0ABN7WPP1_GIGMA</name>
<keyword evidence="2" id="KW-1185">Reference proteome</keyword>
<evidence type="ECO:0000313" key="1">
    <source>
        <dbReference type="EMBL" id="CAG8837292.1"/>
    </source>
</evidence>
<dbReference type="Proteomes" id="UP000789901">
    <property type="component" value="Unassembled WGS sequence"/>
</dbReference>
<gene>
    <name evidence="1" type="ORF">GMARGA_LOCUS33426</name>
</gene>
<protein>
    <submittedName>
        <fullName evidence="1">33334_t:CDS:1</fullName>
    </submittedName>
</protein>
<dbReference type="EMBL" id="CAJVQB010055550">
    <property type="protein sequence ID" value="CAG8837292.1"/>
    <property type="molecule type" value="Genomic_DNA"/>
</dbReference>
<comment type="caution">
    <text evidence="1">The sequence shown here is derived from an EMBL/GenBank/DDBJ whole genome shotgun (WGS) entry which is preliminary data.</text>
</comment>
<accession>A0ABN7WPP1</accession>